<dbReference type="GO" id="GO:0036038">
    <property type="term" value="C:MKS complex"/>
    <property type="evidence" value="ECO:0007669"/>
    <property type="project" value="TreeGrafter"/>
</dbReference>
<feature type="signal peptide" evidence="7">
    <location>
        <begin position="1"/>
        <end position="27"/>
    </location>
</feature>
<dbReference type="Pfam" id="PF07773">
    <property type="entry name" value="TCTN_DUF1619"/>
    <property type="match status" value="2"/>
</dbReference>
<evidence type="ECO:0000256" key="1">
    <source>
        <dbReference type="ARBA" id="ARBA00007633"/>
    </source>
</evidence>
<evidence type="ECO:0000256" key="3">
    <source>
        <dbReference type="ARBA" id="ARBA00022729"/>
    </source>
</evidence>
<evidence type="ECO:0000259" key="9">
    <source>
        <dbReference type="Pfam" id="PF25752"/>
    </source>
</evidence>
<evidence type="ECO:0000256" key="5">
    <source>
        <dbReference type="ARBA" id="ARBA00023180"/>
    </source>
</evidence>
<dbReference type="InterPro" id="IPR057724">
    <property type="entry name" value="TCTN1-3_N"/>
</dbReference>
<protein>
    <submittedName>
        <fullName evidence="11">Tectonic-1 isoform X1</fullName>
    </submittedName>
</protein>
<feature type="compositionally biased region" description="Low complexity" evidence="6">
    <location>
        <begin position="53"/>
        <end position="68"/>
    </location>
</feature>
<evidence type="ECO:0000256" key="6">
    <source>
        <dbReference type="SAM" id="MobiDB-lite"/>
    </source>
</evidence>
<dbReference type="PANTHER" id="PTHR14611:SF1">
    <property type="entry name" value="TECTONIC-1"/>
    <property type="match status" value="1"/>
</dbReference>
<dbReference type="PANTHER" id="PTHR14611">
    <property type="entry name" value="TECTONIC FAMILY MEMBER"/>
    <property type="match status" value="1"/>
</dbReference>
<dbReference type="Pfam" id="PF25752">
    <property type="entry name" value="DUF1619_N"/>
    <property type="match status" value="1"/>
</dbReference>
<name>A0A2I4CKI8_AUSLI</name>
<feature type="domain" description="Tectonic-1-3 N-terminal" evidence="9">
    <location>
        <begin position="91"/>
        <end position="174"/>
    </location>
</feature>
<dbReference type="OrthoDB" id="2104337at2759"/>
<dbReference type="GO" id="GO:1904491">
    <property type="term" value="P:protein localization to ciliary transition zone"/>
    <property type="evidence" value="ECO:0007669"/>
    <property type="project" value="TreeGrafter"/>
</dbReference>
<dbReference type="GeneID" id="106529584"/>
<comment type="subunit">
    <text evidence="2">Part of the tectonic-like complex (also named B9 complex).</text>
</comment>
<gene>
    <name evidence="11" type="primary">LOC106529584</name>
</gene>
<dbReference type="AlphaFoldDB" id="A0A2I4CKI8"/>
<keyword evidence="4" id="KW-0970">Cilium biogenesis/degradation</keyword>
<evidence type="ECO:0000256" key="7">
    <source>
        <dbReference type="SAM" id="SignalP"/>
    </source>
</evidence>
<proteinExistence type="inferred from homology"/>
<feature type="domain" description="Tectonic-1-3" evidence="8">
    <location>
        <begin position="219"/>
        <end position="385"/>
    </location>
</feature>
<dbReference type="InParanoid" id="A0A2I4CKI8"/>
<evidence type="ECO:0000313" key="10">
    <source>
        <dbReference type="Proteomes" id="UP000192220"/>
    </source>
</evidence>
<organism evidence="10 11">
    <name type="scientific">Austrofundulus limnaeus</name>
    <name type="common">Annual killifish</name>
    <dbReference type="NCBI Taxonomy" id="52670"/>
    <lineage>
        <taxon>Eukaryota</taxon>
        <taxon>Metazoa</taxon>
        <taxon>Chordata</taxon>
        <taxon>Craniata</taxon>
        <taxon>Vertebrata</taxon>
        <taxon>Euteleostomi</taxon>
        <taxon>Actinopterygii</taxon>
        <taxon>Neopterygii</taxon>
        <taxon>Teleostei</taxon>
        <taxon>Neoteleostei</taxon>
        <taxon>Acanthomorphata</taxon>
        <taxon>Ovalentaria</taxon>
        <taxon>Atherinomorphae</taxon>
        <taxon>Cyprinodontiformes</taxon>
        <taxon>Rivulidae</taxon>
        <taxon>Austrofundulus</taxon>
    </lineage>
</organism>
<dbReference type="Proteomes" id="UP000192220">
    <property type="component" value="Unplaced"/>
</dbReference>
<keyword evidence="10" id="KW-1185">Reference proteome</keyword>
<evidence type="ECO:0000313" key="11">
    <source>
        <dbReference type="RefSeq" id="XP_013880506.1"/>
    </source>
</evidence>
<dbReference type="InterPro" id="IPR011677">
    <property type="entry name" value="TCTN1-3_dom"/>
</dbReference>
<dbReference type="FunCoup" id="A0A2I4CKI8">
    <property type="interactions" value="224"/>
</dbReference>
<keyword evidence="5" id="KW-0325">Glycoprotein</keyword>
<reference evidence="11" key="1">
    <citation type="submission" date="2025-08" db="UniProtKB">
        <authorList>
            <consortium name="RefSeq"/>
        </authorList>
    </citation>
    <scope>IDENTIFICATION</scope>
</reference>
<dbReference type="STRING" id="52670.A0A2I4CKI8"/>
<dbReference type="RefSeq" id="XP_013880506.1">
    <property type="nucleotide sequence ID" value="XM_014025052.1"/>
</dbReference>
<sequence>MAVFTSVRFRPVFFFFFFLSVITITSTQNTTSSDFTTAAPDEQNLTLTPTNYSTGFGSTSPTPSSSVEPPVPAEPLPVSGLLPTPQTSADRLCQCNELSAVCDINCCCDRECSEEVSLFTSCSVSSVRSVSEQLCSQNTAQYSVRTRIDGYSELQAASQTETNPDVFCIQSHSVDGLSLSSPVLPTETNFHSLYKQFSSFVFGAVNSDQVTSAEVQNSPGYQYGDVLQTAEPNGLRGQFCLPAPGVTADCVNNSPAAFLRDQSSVCSQRVLLDQDCGSLPALSMDTYTNIQLFSGKNTDAVVVPVEVASVVLQSTGWAQTVSNAENLLPVLLSSAFCANVVLKVVYVIRYSSAGELVNASVSLVLGSVLEAAVMLKQEFQVVFIQEAGGEVEVQFSGNPGYVVGLPVVSGRRTTDGITRSIQLRDTLSLLHVSAEDQNCLQGPHQRSPVLFGLDSVSGCTLRLEDITNCSLVSRQLLEALRGPDYPLDVASFGNSSLDSPLDWVQIKSSISPMDAQSCNIPLSRHLEIEWTKYGALVNPQAQIVSIKEIIKTNSSSLVLMSGGSSIVWISSSVTFLPVSAEARPGYRAMPSINAKLPFDFFFPFV</sequence>
<evidence type="ECO:0000256" key="4">
    <source>
        <dbReference type="ARBA" id="ARBA00022794"/>
    </source>
</evidence>
<evidence type="ECO:0000256" key="2">
    <source>
        <dbReference type="ARBA" id="ARBA00011495"/>
    </source>
</evidence>
<feature type="compositionally biased region" description="Polar residues" evidence="6">
    <location>
        <begin position="43"/>
        <end position="52"/>
    </location>
</feature>
<dbReference type="GO" id="GO:0060271">
    <property type="term" value="P:cilium assembly"/>
    <property type="evidence" value="ECO:0007669"/>
    <property type="project" value="TreeGrafter"/>
</dbReference>
<feature type="domain" description="Tectonic-1-3" evidence="8">
    <location>
        <begin position="397"/>
        <end position="576"/>
    </location>
</feature>
<dbReference type="KEGG" id="alim:106529584"/>
<dbReference type="InterPro" id="IPR040354">
    <property type="entry name" value="TCTN1-3"/>
</dbReference>
<comment type="similarity">
    <text evidence="1">Belongs to the tectonic family.</text>
</comment>
<accession>A0A2I4CKI8</accession>
<feature type="chain" id="PRO_5014161807" evidence="7">
    <location>
        <begin position="28"/>
        <end position="605"/>
    </location>
</feature>
<keyword evidence="3 7" id="KW-0732">Signal</keyword>
<feature type="region of interest" description="Disordered" evidence="6">
    <location>
        <begin position="31"/>
        <end position="72"/>
    </location>
</feature>
<evidence type="ECO:0000259" key="8">
    <source>
        <dbReference type="Pfam" id="PF07773"/>
    </source>
</evidence>